<dbReference type="SUPFAM" id="SSF53807">
    <property type="entry name" value="Helical backbone' metal receptor"/>
    <property type="match status" value="1"/>
</dbReference>
<dbReference type="RefSeq" id="WP_183318707.1">
    <property type="nucleotide sequence ID" value="NZ_JACHVQ010000001.1"/>
</dbReference>
<evidence type="ECO:0000256" key="5">
    <source>
        <dbReference type="SAM" id="SignalP"/>
    </source>
</evidence>
<gene>
    <name evidence="7" type="ORF">FHU39_000521</name>
</gene>
<feature type="domain" description="Fe/B12 periplasmic-binding" evidence="6">
    <location>
        <begin position="67"/>
        <end position="338"/>
    </location>
</feature>
<comment type="caution">
    <text evidence="7">The sequence shown here is derived from an EMBL/GenBank/DDBJ whole genome shotgun (WGS) entry which is preliminary data.</text>
</comment>
<dbReference type="GO" id="GO:1901678">
    <property type="term" value="P:iron coordination entity transport"/>
    <property type="evidence" value="ECO:0007669"/>
    <property type="project" value="UniProtKB-ARBA"/>
</dbReference>
<dbReference type="GO" id="GO:0030288">
    <property type="term" value="C:outer membrane-bounded periplasmic space"/>
    <property type="evidence" value="ECO:0007669"/>
    <property type="project" value="TreeGrafter"/>
</dbReference>
<evidence type="ECO:0000313" key="8">
    <source>
        <dbReference type="Proteomes" id="UP000559182"/>
    </source>
</evidence>
<dbReference type="PROSITE" id="PS50983">
    <property type="entry name" value="FE_B12_PBP"/>
    <property type="match status" value="1"/>
</dbReference>
<dbReference type="Proteomes" id="UP000559182">
    <property type="component" value="Unassembled WGS sequence"/>
</dbReference>
<dbReference type="Pfam" id="PF01497">
    <property type="entry name" value="Peripla_BP_2"/>
    <property type="match status" value="1"/>
</dbReference>
<sequence>MNLSRRGVLTGCGALGVGMFLAACNSGSESSPAGTTGASSGGTDGSAFPVTVKHKYGTTTVKSAPKRVVCVGLCEQDSLLALGIVPVAVTAWLEAAKGEIYPWAMPKLGSAPLPKVLSSEKLNIEQIAVLKPDLIVAIYSGITQSEYTKLSQLAPTVAPAKGYPDYGTPWSTLTQMVADAIGKHDEGATLVKSVQAKLTAAKKAHPQFVGKTAIVATTYEGAYLYGPDDPRSQIQHALGFTYPAKFKDIGGTSFGGSISAERAKEIDFDVVVWLASEADVKTKLGGLYEQTRAFKQGRTIYIPSSISDSKKNSTYASAFTMVTPLSIPWLLTRYVPQLTAAVDGNPATKVKVVAE</sequence>
<reference evidence="7 8" key="1">
    <citation type="submission" date="2020-08" db="EMBL/GenBank/DDBJ databases">
        <title>Sequencing the genomes of 1000 actinobacteria strains.</title>
        <authorList>
            <person name="Klenk H.-P."/>
        </authorList>
    </citation>
    <scope>NUCLEOTIDE SEQUENCE [LARGE SCALE GENOMIC DNA]</scope>
    <source>
        <strain evidence="7 8">DSM 105369</strain>
    </source>
</reference>
<dbReference type="InterPro" id="IPR002491">
    <property type="entry name" value="ABC_transptr_periplasmic_BD"/>
</dbReference>
<evidence type="ECO:0000313" key="7">
    <source>
        <dbReference type="EMBL" id="MBB2890537.1"/>
    </source>
</evidence>
<dbReference type="PROSITE" id="PS51257">
    <property type="entry name" value="PROKAR_LIPOPROTEIN"/>
    <property type="match status" value="1"/>
</dbReference>
<protein>
    <submittedName>
        <fullName evidence="7">Iron complex transport system substrate-binding protein</fullName>
    </submittedName>
</protein>
<comment type="similarity">
    <text evidence="2">Belongs to the bacterial solute-binding protein 8 family.</text>
</comment>
<keyword evidence="3" id="KW-0813">Transport</keyword>
<dbReference type="PANTHER" id="PTHR30532">
    <property type="entry name" value="IRON III DICITRATE-BINDING PERIPLASMIC PROTEIN"/>
    <property type="match status" value="1"/>
</dbReference>
<dbReference type="AlphaFoldDB" id="A0A839MZG8"/>
<proteinExistence type="inferred from homology"/>
<dbReference type="EMBL" id="JACHVQ010000001">
    <property type="protein sequence ID" value="MBB2890537.1"/>
    <property type="molecule type" value="Genomic_DNA"/>
</dbReference>
<comment type="subcellular location">
    <subcellularLocation>
        <location evidence="1">Cell envelope</location>
    </subcellularLocation>
</comment>
<organism evidence="7 8">
    <name type="scientific">Flexivirga oryzae</name>
    <dbReference type="NCBI Taxonomy" id="1794944"/>
    <lineage>
        <taxon>Bacteria</taxon>
        <taxon>Bacillati</taxon>
        <taxon>Actinomycetota</taxon>
        <taxon>Actinomycetes</taxon>
        <taxon>Micrococcales</taxon>
        <taxon>Dermacoccaceae</taxon>
        <taxon>Flexivirga</taxon>
    </lineage>
</organism>
<dbReference type="PANTHER" id="PTHR30532:SF24">
    <property type="entry name" value="FERRIC ENTEROBACTIN-BINDING PERIPLASMIC PROTEIN FEPB"/>
    <property type="match status" value="1"/>
</dbReference>
<evidence type="ECO:0000256" key="3">
    <source>
        <dbReference type="ARBA" id="ARBA00022448"/>
    </source>
</evidence>
<dbReference type="InterPro" id="IPR051313">
    <property type="entry name" value="Bact_iron-sidero_bind"/>
</dbReference>
<evidence type="ECO:0000256" key="4">
    <source>
        <dbReference type="ARBA" id="ARBA00022729"/>
    </source>
</evidence>
<evidence type="ECO:0000256" key="2">
    <source>
        <dbReference type="ARBA" id="ARBA00008814"/>
    </source>
</evidence>
<keyword evidence="8" id="KW-1185">Reference proteome</keyword>
<dbReference type="Gene3D" id="3.40.50.1980">
    <property type="entry name" value="Nitrogenase molybdenum iron protein domain"/>
    <property type="match status" value="2"/>
</dbReference>
<feature type="chain" id="PRO_5032909115" evidence="5">
    <location>
        <begin position="23"/>
        <end position="355"/>
    </location>
</feature>
<name>A0A839MZG8_9MICO</name>
<accession>A0A839MZG8</accession>
<evidence type="ECO:0000256" key="1">
    <source>
        <dbReference type="ARBA" id="ARBA00004196"/>
    </source>
</evidence>
<feature type="signal peptide" evidence="5">
    <location>
        <begin position="1"/>
        <end position="22"/>
    </location>
</feature>
<evidence type="ECO:0000259" key="6">
    <source>
        <dbReference type="PROSITE" id="PS50983"/>
    </source>
</evidence>
<dbReference type="PROSITE" id="PS51318">
    <property type="entry name" value="TAT"/>
    <property type="match status" value="1"/>
</dbReference>
<dbReference type="InterPro" id="IPR006311">
    <property type="entry name" value="TAT_signal"/>
</dbReference>
<keyword evidence="4 5" id="KW-0732">Signal</keyword>